<dbReference type="Proteomes" id="UP000266841">
    <property type="component" value="Unassembled WGS sequence"/>
</dbReference>
<evidence type="ECO:0000256" key="1">
    <source>
        <dbReference type="SAM" id="MobiDB-lite"/>
    </source>
</evidence>
<feature type="compositionally biased region" description="Basic and acidic residues" evidence="1">
    <location>
        <begin position="38"/>
        <end position="49"/>
    </location>
</feature>
<protein>
    <submittedName>
        <fullName evidence="2">Uncharacterized protein</fullName>
    </submittedName>
</protein>
<reference evidence="2 3" key="1">
    <citation type="journal article" date="2012" name="Genome Biol.">
        <title>Genome and low-iron response of an oceanic diatom adapted to chronic iron limitation.</title>
        <authorList>
            <person name="Lommer M."/>
            <person name="Specht M."/>
            <person name="Roy A.S."/>
            <person name="Kraemer L."/>
            <person name="Andreson R."/>
            <person name="Gutowska M.A."/>
            <person name="Wolf J."/>
            <person name="Bergner S.V."/>
            <person name="Schilhabel M.B."/>
            <person name="Klostermeier U.C."/>
            <person name="Beiko R.G."/>
            <person name="Rosenstiel P."/>
            <person name="Hippler M."/>
            <person name="Laroche J."/>
        </authorList>
    </citation>
    <scope>NUCLEOTIDE SEQUENCE [LARGE SCALE GENOMIC DNA]</scope>
    <source>
        <strain evidence="2 3">CCMP1005</strain>
    </source>
</reference>
<evidence type="ECO:0000313" key="3">
    <source>
        <dbReference type="Proteomes" id="UP000266841"/>
    </source>
</evidence>
<proteinExistence type="predicted"/>
<comment type="caution">
    <text evidence="2">The sequence shown here is derived from an EMBL/GenBank/DDBJ whole genome shotgun (WGS) entry which is preliminary data.</text>
</comment>
<dbReference type="EMBL" id="AGNL01032851">
    <property type="protein sequence ID" value="EJK55937.1"/>
    <property type="molecule type" value="Genomic_DNA"/>
</dbReference>
<feature type="region of interest" description="Disordered" evidence="1">
    <location>
        <begin position="1"/>
        <end position="102"/>
    </location>
</feature>
<dbReference type="AlphaFoldDB" id="K0SB09"/>
<keyword evidence="3" id="KW-1185">Reference proteome</keyword>
<gene>
    <name evidence="2" type="ORF">THAOC_24266</name>
</gene>
<evidence type="ECO:0000313" key="2">
    <source>
        <dbReference type="EMBL" id="EJK55937.1"/>
    </source>
</evidence>
<sequence length="102" mass="11018">MDDLRGLGNLLREDDDRSDGSNASENGQEKPYFGPNEDSTHGADDRYYDSDNGGNLYSSGSEPEEEEGEDEDDVDGKAGDGRASGDATGVVKNINKKKKKKD</sequence>
<feature type="non-terminal residue" evidence="2">
    <location>
        <position position="102"/>
    </location>
</feature>
<dbReference type="OrthoDB" id="55329at2759"/>
<organism evidence="2 3">
    <name type="scientific">Thalassiosira oceanica</name>
    <name type="common">Marine diatom</name>
    <dbReference type="NCBI Taxonomy" id="159749"/>
    <lineage>
        <taxon>Eukaryota</taxon>
        <taxon>Sar</taxon>
        <taxon>Stramenopiles</taxon>
        <taxon>Ochrophyta</taxon>
        <taxon>Bacillariophyta</taxon>
        <taxon>Coscinodiscophyceae</taxon>
        <taxon>Thalassiosirophycidae</taxon>
        <taxon>Thalassiosirales</taxon>
        <taxon>Thalassiosiraceae</taxon>
        <taxon>Thalassiosira</taxon>
    </lineage>
</organism>
<name>K0SB09_THAOC</name>
<feature type="compositionally biased region" description="Acidic residues" evidence="1">
    <location>
        <begin position="62"/>
        <end position="74"/>
    </location>
</feature>
<accession>K0SB09</accession>